<dbReference type="KEGG" id="fri:FraEuI1c_1988"/>
<dbReference type="InParanoid" id="E3IV18"/>
<dbReference type="PANTHER" id="PTHR21240">
    <property type="entry name" value="2-AMINO-3-CARBOXYLMUCONATE-6-SEMIALDEHYDE DECARBOXYLASE"/>
    <property type="match status" value="1"/>
</dbReference>
<dbReference type="Pfam" id="PF04909">
    <property type="entry name" value="Amidohydro_2"/>
    <property type="match status" value="1"/>
</dbReference>
<dbReference type="GO" id="GO:0016787">
    <property type="term" value="F:hydrolase activity"/>
    <property type="evidence" value="ECO:0007669"/>
    <property type="project" value="UniProtKB-KW"/>
</dbReference>
<dbReference type="GO" id="GO:0016831">
    <property type="term" value="F:carboxy-lyase activity"/>
    <property type="evidence" value="ECO:0007669"/>
    <property type="project" value="InterPro"/>
</dbReference>
<accession>E3IV18</accession>
<feature type="domain" description="Amidohydrolase-related" evidence="2">
    <location>
        <begin position="102"/>
        <end position="403"/>
    </location>
</feature>
<name>E3IV18_PSEI1</name>
<dbReference type="InterPro" id="IPR032466">
    <property type="entry name" value="Metal_Hydrolase"/>
</dbReference>
<dbReference type="GO" id="GO:0019748">
    <property type="term" value="P:secondary metabolic process"/>
    <property type="evidence" value="ECO:0007669"/>
    <property type="project" value="TreeGrafter"/>
</dbReference>
<organism evidence="3 4">
    <name type="scientific">Pseudofrankia inefficax (strain DSM 45817 / CECT 9037 / DDB 130130 / EuI1c)</name>
    <name type="common">Frankia inefficax</name>
    <dbReference type="NCBI Taxonomy" id="298654"/>
    <lineage>
        <taxon>Bacteria</taxon>
        <taxon>Bacillati</taxon>
        <taxon>Actinomycetota</taxon>
        <taxon>Actinomycetes</taxon>
        <taxon>Frankiales</taxon>
        <taxon>Frankiaceae</taxon>
        <taxon>Pseudofrankia</taxon>
    </lineage>
</organism>
<dbReference type="eggNOG" id="COG2159">
    <property type="taxonomic scope" value="Bacteria"/>
</dbReference>
<dbReference type="STRING" id="298654.FraEuI1c_1988"/>
<proteinExistence type="predicted"/>
<dbReference type="PANTHER" id="PTHR21240:SF28">
    <property type="entry name" value="ISO-OROTATE DECARBOXYLASE (EUROFUNG)"/>
    <property type="match status" value="1"/>
</dbReference>
<protein>
    <submittedName>
        <fullName evidence="3">Amidohydrolase 2</fullName>
    </submittedName>
</protein>
<dbReference type="Proteomes" id="UP000002484">
    <property type="component" value="Chromosome"/>
</dbReference>
<dbReference type="RefSeq" id="WP_013423157.1">
    <property type="nucleotide sequence ID" value="NC_014666.1"/>
</dbReference>
<keyword evidence="3" id="KW-0378">Hydrolase</keyword>
<sequence>MTQSAEQITVFDVDNHYWETSDAFTRHRNPKYADRGVQVKEVDGRMRYVVRGELHPWIPGPGDVNPRPRPGALFDYFAGKGTKADVAGSLTSEDPADHPEWYDHDARIKVMDQQGVEALWLFPSQGVCMEGPMQPDIEASVDIFRAFNRWIDDDWGFAYQDRIFAVPYLTLSDLPSAIAELEWALGKGARVAALRPGPVFTADGFKSPADPLFDQFWARVAEAGLVMTAHAGFDDGYRDVEDAVARAWGYQSRRRQGSVSSLAFYEPFVDAIMHHRLVHDFLAAVLTHGLFERHPTLRLASIENGATWVPELVRVLRRLHSQNPGMFARNPVDQFHENVWIAPFVEDDVLELARHIPVERILFGSDWPHAEGVANPRDFFGHLTGFSAADQIKIMRDNARELVPTSRR</sequence>
<dbReference type="OrthoDB" id="5450317at2"/>
<dbReference type="GO" id="GO:0005737">
    <property type="term" value="C:cytoplasm"/>
    <property type="evidence" value="ECO:0007669"/>
    <property type="project" value="TreeGrafter"/>
</dbReference>
<dbReference type="AlphaFoldDB" id="E3IV18"/>
<evidence type="ECO:0000313" key="3">
    <source>
        <dbReference type="EMBL" id="ADP80038.1"/>
    </source>
</evidence>
<dbReference type="InterPro" id="IPR032465">
    <property type="entry name" value="ACMSD"/>
</dbReference>
<evidence type="ECO:0000313" key="4">
    <source>
        <dbReference type="Proteomes" id="UP000002484"/>
    </source>
</evidence>
<dbReference type="Gene3D" id="3.20.20.140">
    <property type="entry name" value="Metal-dependent hydrolases"/>
    <property type="match status" value="1"/>
</dbReference>
<keyword evidence="4" id="KW-1185">Reference proteome</keyword>
<dbReference type="SUPFAM" id="SSF51556">
    <property type="entry name" value="Metallo-dependent hydrolases"/>
    <property type="match status" value="1"/>
</dbReference>
<dbReference type="EMBL" id="CP002299">
    <property type="protein sequence ID" value="ADP80038.1"/>
    <property type="molecule type" value="Genomic_DNA"/>
</dbReference>
<gene>
    <name evidence="3" type="ordered locus">FraEuI1c_1988</name>
</gene>
<dbReference type="HOGENOM" id="CLU_039329_0_0_11"/>
<keyword evidence="1" id="KW-0456">Lyase</keyword>
<evidence type="ECO:0000256" key="1">
    <source>
        <dbReference type="ARBA" id="ARBA00023239"/>
    </source>
</evidence>
<dbReference type="InterPro" id="IPR006680">
    <property type="entry name" value="Amidohydro-rel"/>
</dbReference>
<reference evidence="3 4" key="1">
    <citation type="submission" date="2010-10" db="EMBL/GenBank/DDBJ databases">
        <title>Complete sequence of Frankia sp. EuI1c.</title>
        <authorList>
            <consortium name="US DOE Joint Genome Institute"/>
            <person name="Lucas S."/>
            <person name="Copeland A."/>
            <person name="Lapidus A."/>
            <person name="Cheng J.-F."/>
            <person name="Bruce D."/>
            <person name="Goodwin L."/>
            <person name="Pitluck S."/>
            <person name="Chertkov O."/>
            <person name="Detter J.C."/>
            <person name="Han C."/>
            <person name="Tapia R."/>
            <person name="Land M."/>
            <person name="Hauser L."/>
            <person name="Jeffries C."/>
            <person name="Kyrpides N."/>
            <person name="Ivanova N."/>
            <person name="Mikhailova N."/>
            <person name="Beauchemin N."/>
            <person name="Sen A."/>
            <person name="Sur S.A."/>
            <person name="Gtari M."/>
            <person name="Wall L."/>
            <person name="Tisa L."/>
            <person name="Woyke T."/>
        </authorList>
    </citation>
    <scope>NUCLEOTIDE SEQUENCE [LARGE SCALE GENOMIC DNA]</scope>
    <source>
        <strain evidence="4">DSM 45817 / CECT 9037 / EuI1c</strain>
    </source>
</reference>
<evidence type="ECO:0000259" key="2">
    <source>
        <dbReference type="Pfam" id="PF04909"/>
    </source>
</evidence>